<evidence type="ECO:0000256" key="1">
    <source>
        <dbReference type="PROSITE-ProRule" id="PRU00464"/>
    </source>
</evidence>
<gene>
    <name evidence="3" type="ORF">BLX24_26385</name>
</gene>
<name>A0A1S2VBM0_9BACT</name>
<accession>A0A1S2VBM0</accession>
<feature type="domain" description="HIT" evidence="2">
    <location>
        <begin position="164"/>
        <end position="271"/>
    </location>
</feature>
<proteinExistence type="predicted"/>
<reference evidence="3 4" key="1">
    <citation type="submission" date="2016-10" db="EMBL/GenBank/DDBJ databases">
        <title>Arsenicibacter rosenii gen. nov., sp. nov., an efficient arsenic-methylating bacterium isolated from an arsenic-contaminated paddy soil.</title>
        <authorList>
            <person name="Huang K."/>
        </authorList>
    </citation>
    <scope>NUCLEOTIDE SEQUENCE [LARGE SCALE GENOMIC DNA]</scope>
    <source>
        <strain evidence="3 4">SM-1</strain>
    </source>
</reference>
<comment type="caution">
    <text evidence="3">The sequence shown here is derived from an EMBL/GenBank/DDBJ whole genome shotgun (WGS) entry which is preliminary data.</text>
</comment>
<sequence>MSNPQNPYSHLTAKQRDTPSLPIRMLLERKLIQGRVLDYGCGFGQDVRFLRSKGIEATGYDPHYFPELPTEKFDTIVCFYVLNVLFPDEQTDVLMNVSSLLKPDGRAYFAVRRDITRDGFRTHQLHGKPVYQCNVKLPFKSVFLNENTEFYEYQHINRLVGELTRCPFCSPKPTLELLTETALTYAVLDGYPVSKGHSLVTPKRHVASFFDLPLSEQNECWQVVNKVQEIIKARFAPDGFNVGLNIGQAAGQKFAHASIHLIPRYKGDVPNPGGGVRNVVKR</sequence>
<protein>
    <submittedName>
        <fullName evidence="3">HIT family protein</fullName>
    </submittedName>
</protein>
<evidence type="ECO:0000313" key="4">
    <source>
        <dbReference type="Proteomes" id="UP000181790"/>
    </source>
</evidence>
<evidence type="ECO:0000313" key="3">
    <source>
        <dbReference type="EMBL" id="OIN56103.1"/>
    </source>
</evidence>
<dbReference type="Proteomes" id="UP000181790">
    <property type="component" value="Unassembled WGS sequence"/>
</dbReference>
<dbReference type="PANTHER" id="PTHR42997:SF1">
    <property type="entry name" value="AP-4-A PHOSPHORYLASE"/>
    <property type="match status" value="1"/>
</dbReference>
<dbReference type="RefSeq" id="WP_071506235.1">
    <property type="nucleotide sequence ID" value="NZ_MORL01000028.1"/>
</dbReference>
<dbReference type="Pfam" id="PF01230">
    <property type="entry name" value="HIT"/>
    <property type="match status" value="1"/>
</dbReference>
<comment type="caution">
    <text evidence="1">Lacks conserved residue(s) required for the propagation of feature annotation.</text>
</comment>
<dbReference type="CDD" id="cd02440">
    <property type="entry name" value="AdoMet_MTases"/>
    <property type="match status" value="1"/>
</dbReference>
<dbReference type="SUPFAM" id="SSF54197">
    <property type="entry name" value="HIT-like"/>
    <property type="match status" value="1"/>
</dbReference>
<organism evidence="3 4">
    <name type="scientific">Arsenicibacter rosenii</name>
    <dbReference type="NCBI Taxonomy" id="1750698"/>
    <lineage>
        <taxon>Bacteria</taxon>
        <taxon>Pseudomonadati</taxon>
        <taxon>Bacteroidota</taxon>
        <taxon>Cytophagia</taxon>
        <taxon>Cytophagales</taxon>
        <taxon>Spirosomataceae</taxon>
        <taxon>Arsenicibacter</taxon>
    </lineage>
</organism>
<dbReference type="SUPFAM" id="SSF53335">
    <property type="entry name" value="S-adenosyl-L-methionine-dependent methyltransferases"/>
    <property type="match status" value="1"/>
</dbReference>
<dbReference type="InterPro" id="IPR029063">
    <property type="entry name" value="SAM-dependent_MTases_sf"/>
</dbReference>
<evidence type="ECO:0000259" key="2">
    <source>
        <dbReference type="PROSITE" id="PS51084"/>
    </source>
</evidence>
<dbReference type="Pfam" id="PF13489">
    <property type="entry name" value="Methyltransf_23"/>
    <property type="match status" value="1"/>
</dbReference>
<dbReference type="Gene3D" id="3.40.50.150">
    <property type="entry name" value="Vaccinia Virus protein VP39"/>
    <property type="match status" value="2"/>
</dbReference>
<dbReference type="Gene3D" id="3.30.428.10">
    <property type="entry name" value="HIT-like"/>
    <property type="match status" value="1"/>
</dbReference>
<dbReference type="EMBL" id="MORL01000028">
    <property type="protein sequence ID" value="OIN56103.1"/>
    <property type="molecule type" value="Genomic_DNA"/>
</dbReference>
<keyword evidence="4" id="KW-1185">Reference proteome</keyword>
<dbReference type="PROSITE" id="PS51084">
    <property type="entry name" value="HIT_2"/>
    <property type="match status" value="1"/>
</dbReference>
<dbReference type="InterPro" id="IPR011146">
    <property type="entry name" value="HIT-like"/>
</dbReference>
<dbReference type="PANTHER" id="PTHR42997">
    <property type="entry name" value="HIT FAMILY HYDROLASE"/>
    <property type="match status" value="1"/>
</dbReference>
<dbReference type="AlphaFoldDB" id="A0A1S2VBM0"/>
<dbReference type="InterPro" id="IPR036265">
    <property type="entry name" value="HIT-like_sf"/>
</dbReference>
<dbReference type="GO" id="GO:0003824">
    <property type="term" value="F:catalytic activity"/>
    <property type="evidence" value="ECO:0007669"/>
    <property type="project" value="InterPro"/>
</dbReference>
<dbReference type="InterPro" id="IPR052908">
    <property type="entry name" value="AP-4-A_phosphorylase"/>
</dbReference>
<dbReference type="OrthoDB" id="9784774at2"/>